<feature type="region of interest" description="Disordered" evidence="1">
    <location>
        <begin position="478"/>
        <end position="535"/>
    </location>
</feature>
<protein>
    <recommendedName>
        <fullName evidence="4">Opi1-domain-containing protein</fullName>
    </recommendedName>
</protein>
<feature type="region of interest" description="Disordered" evidence="1">
    <location>
        <begin position="166"/>
        <end position="216"/>
    </location>
</feature>
<feature type="compositionally biased region" description="Basic and acidic residues" evidence="1">
    <location>
        <begin position="170"/>
        <end position="191"/>
    </location>
</feature>
<feature type="compositionally biased region" description="Low complexity" evidence="1">
    <location>
        <begin position="584"/>
        <end position="593"/>
    </location>
</feature>
<dbReference type="GO" id="GO:0008654">
    <property type="term" value="P:phospholipid biosynthetic process"/>
    <property type="evidence" value="ECO:0007669"/>
    <property type="project" value="TreeGrafter"/>
</dbReference>
<evidence type="ECO:0008006" key="4">
    <source>
        <dbReference type="Google" id="ProtNLM"/>
    </source>
</evidence>
<dbReference type="InParanoid" id="K5UKP3"/>
<dbReference type="GO" id="GO:0005634">
    <property type="term" value="C:nucleus"/>
    <property type="evidence" value="ECO:0007669"/>
    <property type="project" value="TreeGrafter"/>
</dbReference>
<keyword evidence="3" id="KW-1185">Reference proteome</keyword>
<evidence type="ECO:0000313" key="2">
    <source>
        <dbReference type="EMBL" id="EKM50216.1"/>
    </source>
</evidence>
<sequence>MDTVIEHPALEDQDESVRIAVRALGDMRNSVHASPTTSFQPTPALSATSRSTSPSLPEEEQADFVSRVSTLPLVNTALRAYEQGKASSRVVKYGAEMMESSVKTISRPVIERLPVGQLDEFACRQLDRLDTYRRKQSPERGRHPDASPDLANGGWTSALRDISIARGRRRDAERENERDRDASMTRGDDAKVTSIHELSSRTPTPRQDERANAEQQQQVVQRSRWQAVLLEAGGIGAAVSEESMRRLKYCLQWLQYATAHIDAQILVLRDFIASLQHSTSSSTALAAPLTEHHLQTLTIIRRDVVDTIRQVVDVVSKYAGGALPEPARTRVRQFILCLPQRWAHAAPGPLSATAAAASANGSASMNGSDGKKDVSSGRGRGRTAPYTYGPGEAGPSPRSRPASRATSPSSLRTHPHGRQGANGVAVPTAGAAAQAAQKILTLATESLDMLRAVTGVFKESLDKADAWVERLRVVGLQRQSSNAVSSPPPTLPPPSSLTLHQLQSLPLDTYRDPLPPIQSTPNSSRAHSPVPSFAQLQLPPLDPALIAASGYAARQQQLNGRGVLRREPHNVRGPEKEFDALTLSSGSASAASSVPPSRFTTPRMQPLSLSPDGDGGGGSFLRDDEDVRRPISAEREVPSKSEGTGRMDIDR</sequence>
<gene>
    <name evidence="2" type="ORF">PHACADRAFT_264826</name>
</gene>
<dbReference type="Proteomes" id="UP000008370">
    <property type="component" value="Unassembled WGS sequence"/>
</dbReference>
<feature type="compositionally biased region" description="Polar residues" evidence="1">
    <location>
        <begin position="196"/>
        <end position="205"/>
    </location>
</feature>
<dbReference type="PANTHER" id="PTHR38406">
    <property type="entry name" value="TRANSCRIPTIONAL REPRESSOR OPI1"/>
    <property type="match status" value="1"/>
</dbReference>
<dbReference type="KEGG" id="pco:PHACADRAFT_264826"/>
<dbReference type="GeneID" id="18918924"/>
<feature type="compositionally biased region" description="Low complexity" evidence="1">
    <location>
        <begin position="496"/>
        <end position="507"/>
    </location>
</feature>
<organism evidence="2 3">
    <name type="scientific">Phanerochaete carnosa (strain HHB-10118-sp)</name>
    <name type="common">White-rot fungus</name>
    <name type="synonym">Peniophora carnosa</name>
    <dbReference type="NCBI Taxonomy" id="650164"/>
    <lineage>
        <taxon>Eukaryota</taxon>
        <taxon>Fungi</taxon>
        <taxon>Dikarya</taxon>
        <taxon>Basidiomycota</taxon>
        <taxon>Agaricomycotina</taxon>
        <taxon>Agaricomycetes</taxon>
        <taxon>Polyporales</taxon>
        <taxon>Phanerochaetaceae</taxon>
        <taxon>Phanerochaete</taxon>
    </lineage>
</organism>
<accession>K5UKP3</accession>
<dbReference type="GO" id="GO:0030968">
    <property type="term" value="P:endoplasmic reticulum unfolded protein response"/>
    <property type="evidence" value="ECO:0007669"/>
    <property type="project" value="TreeGrafter"/>
</dbReference>
<dbReference type="HOGENOM" id="CLU_021914_1_0_1"/>
<feature type="compositionally biased region" description="Basic and acidic residues" evidence="1">
    <location>
        <begin position="621"/>
        <end position="651"/>
    </location>
</feature>
<dbReference type="Pfam" id="PF08618">
    <property type="entry name" value="Opi1"/>
    <property type="match status" value="1"/>
</dbReference>
<dbReference type="GO" id="GO:0005783">
    <property type="term" value="C:endoplasmic reticulum"/>
    <property type="evidence" value="ECO:0007669"/>
    <property type="project" value="TreeGrafter"/>
</dbReference>
<dbReference type="STRING" id="650164.K5UKP3"/>
<feature type="compositionally biased region" description="Basic and acidic residues" evidence="1">
    <location>
        <begin position="132"/>
        <end position="146"/>
    </location>
</feature>
<dbReference type="InterPro" id="IPR013927">
    <property type="entry name" value="TF_Opi1_Ccg-8"/>
</dbReference>
<feature type="region of interest" description="Disordered" evidence="1">
    <location>
        <begin position="132"/>
        <end position="154"/>
    </location>
</feature>
<dbReference type="EMBL" id="JH930479">
    <property type="protein sequence ID" value="EKM50216.1"/>
    <property type="molecule type" value="Genomic_DNA"/>
</dbReference>
<feature type="compositionally biased region" description="Pro residues" evidence="1">
    <location>
        <begin position="486"/>
        <end position="495"/>
    </location>
</feature>
<name>K5UKP3_PHACS</name>
<evidence type="ECO:0000256" key="1">
    <source>
        <dbReference type="SAM" id="MobiDB-lite"/>
    </source>
</evidence>
<dbReference type="GO" id="GO:0003714">
    <property type="term" value="F:transcription corepressor activity"/>
    <property type="evidence" value="ECO:0007669"/>
    <property type="project" value="InterPro"/>
</dbReference>
<evidence type="ECO:0000313" key="3">
    <source>
        <dbReference type="Proteomes" id="UP000008370"/>
    </source>
</evidence>
<feature type="compositionally biased region" description="Polar residues" evidence="1">
    <location>
        <begin position="594"/>
        <end position="603"/>
    </location>
</feature>
<feature type="region of interest" description="Disordered" evidence="1">
    <location>
        <begin position="581"/>
        <end position="651"/>
    </location>
</feature>
<dbReference type="OrthoDB" id="2441642at2759"/>
<dbReference type="GO" id="GO:0006357">
    <property type="term" value="P:regulation of transcription by RNA polymerase II"/>
    <property type="evidence" value="ECO:0007669"/>
    <property type="project" value="TreeGrafter"/>
</dbReference>
<feature type="compositionally biased region" description="Polar residues" evidence="1">
    <location>
        <begin position="31"/>
        <end position="55"/>
    </location>
</feature>
<dbReference type="AlphaFoldDB" id="K5UKP3"/>
<dbReference type="RefSeq" id="XP_007401404.1">
    <property type="nucleotide sequence ID" value="XM_007401342.1"/>
</dbReference>
<dbReference type="PANTHER" id="PTHR38406:SF1">
    <property type="entry name" value="TRANSCRIPTIONAL REPRESSOR OPI1"/>
    <property type="match status" value="1"/>
</dbReference>
<feature type="region of interest" description="Disordered" evidence="1">
    <location>
        <begin position="30"/>
        <end position="63"/>
    </location>
</feature>
<feature type="compositionally biased region" description="Low complexity" evidence="1">
    <location>
        <begin position="395"/>
        <end position="412"/>
    </location>
</feature>
<reference evidence="2 3" key="1">
    <citation type="journal article" date="2012" name="BMC Genomics">
        <title>Comparative genomics of the white-rot fungi, Phanerochaete carnosa and P. chrysosporium, to elucidate the genetic basis of the distinct wood types they colonize.</title>
        <authorList>
            <person name="Suzuki H."/>
            <person name="MacDonald J."/>
            <person name="Syed K."/>
            <person name="Salamov A."/>
            <person name="Hori C."/>
            <person name="Aerts A."/>
            <person name="Henrissat B."/>
            <person name="Wiebenga A."/>
            <person name="vanKuyk P.A."/>
            <person name="Barry K."/>
            <person name="Lindquist E."/>
            <person name="LaButti K."/>
            <person name="Lapidus A."/>
            <person name="Lucas S."/>
            <person name="Coutinho P."/>
            <person name="Gong Y."/>
            <person name="Samejima M."/>
            <person name="Mahadevan R."/>
            <person name="Abou-Zaid M."/>
            <person name="de Vries R.P."/>
            <person name="Igarashi K."/>
            <person name="Yadav J.S."/>
            <person name="Grigoriev I.V."/>
            <person name="Master E.R."/>
        </authorList>
    </citation>
    <scope>NUCLEOTIDE SEQUENCE [LARGE SCALE GENOMIC DNA]</scope>
    <source>
        <strain evidence="2 3">HHB-10118-sp</strain>
    </source>
</reference>
<proteinExistence type="predicted"/>
<feature type="region of interest" description="Disordered" evidence="1">
    <location>
        <begin position="360"/>
        <end position="426"/>
    </location>
</feature>